<sequence>MIKKAKIGIWMDHSVANLIDYPGNPILTRTIECAFTHIAKEEALKRGELTMHTKEEGEQADYYKVLANIIRKYDEVLLFGPTEAKTELYNTFKDNYLFSKIRVEIKPTDKMSENQQHAFVAEYFVE</sequence>
<organism evidence="1 2">
    <name type="scientific">Pedobacter fastidiosus</name>
    <dbReference type="NCBI Taxonomy" id="2765361"/>
    <lineage>
        <taxon>Bacteria</taxon>
        <taxon>Pseudomonadati</taxon>
        <taxon>Bacteroidota</taxon>
        <taxon>Sphingobacteriia</taxon>
        <taxon>Sphingobacteriales</taxon>
        <taxon>Sphingobacteriaceae</taxon>
        <taxon>Pedobacter</taxon>
    </lineage>
</organism>
<comment type="caution">
    <text evidence="1">The sequence shown here is derived from an EMBL/GenBank/DDBJ whole genome shotgun (WGS) entry which is preliminary data.</text>
</comment>
<dbReference type="EMBL" id="JACRYL010000008">
    <property type="protein sequence ID" value="MBC6110970.1"/>
    <property type="molecule type" value="Genomic_DNA"/>
</dbReference>
<dbReference type="Proteomes" id="UP000652755">
    <property type="component" value="Unassembled WGS sequence"/>
</dbReference>
<dbReference type="RefSeq" id="WP_187071433.1">
    <property type="nucleotide sequence ID" value="NZ_JACRYL010000008.1"/>
</dbReference>
<gene>
    <name evidence="1" type="ORF">H7U22_11095</name>
</gene>
<reference evidence="1 2" key="1">
    <citation type="submission" date="2020-08" db="EMBL/GenBank/DDBJ databases">
        <authorList>
            <person name="Sun Q."/>
            <person name="Inoue M."/>
        </authorList>
    </citation>
    <scope>NUCLEOTIDE SEQUENCE [LARGE SCALE GENOMIC DNA]</scope>
    <source>
        <strain evidence="1 2">CCM 8938</strain>
    </source>
</reference>
<evidence type="ECO:0000313" key="1">
    <source>
        <dbReference type="EMBL" id="MBC6110970.1"/>
    </source>
</evidence>
<proteinExistence type="predicted"/>
<accession>A0ABR7KS96</accession>
<evidence type="ECO:0000313" key="2">
    <source>
        <dbReference type="Proteomes" id="UP000652755"/>
    </source>
</evidence>
<protein>
    <submittedName>
        <fullName evidence="1">Uncharacterized protein</fullName>
    </submittedName>
</protein>
<keyword evidence="2" id="KW-1185">Reference proteome</keyword>
<name>A0ABR7KS96_9SPHI</name>